<dbReference type="Proteomes" id="UP000553059">
    <property type="component" value="Unassembled WGS sequence"/>
</dbReference>
<dbReference type="EMBL" id="DUTF01000072">
    <property type="protein sequence ID" value="HHY25736.1"/>
    <property type="molecule type" value="Genomic_DNA"/>
</dbReference>
<comment type="caution">
    <text evidence="1">The sequence shown here is derived from an EMBL/GenBank/DDBJ whole genome shotgun (WGS) entry which is preliminary data.</text>
</comment>
<evidence type="ECO:0000313" key="2">
    <source>
        <dbReference type="Proteomes" id="UP000553059"/>
    </source>
</evidence>
<protein>
    <recommendedName>
        <fullName evidence="3">PAS domain-containing protein</fullName>
    </recommendedName>
</protein>
<accession>A0A7C7D431</accession>
<reference evidence="1 2" key="1">
    <citation type="journal article" date="2020" name="Biotechnol. Biofuels">
        <title>New insights from the biogas microbiome by comprehensive genome-resolved metagenomics of nearly 1600 species originating from multiple anaerobic digesters.</title>
        <authorList>
            <person name="Campanaro S."/>
            <person name="Treu L."/>
            <person name="Rodriguez-R L.M."/>
            <person name="Kovalovszki A."/>
            <person name="Ziels R.M."/>
            <person name="Maus I."/>
            <person name="Zhu X."/>
            <person name="Kougias P.G."/>
            <person name="Basile A."/>
            <person name="Luo G."/>
            <person name="Schluter A."/>
            <person name="Konstantinidis K.T."/>
            <person name="Angelidaki I."/>
        </authorList>
    </citation>
    <scope>NUCLEOTIDE SEQUENCE [LARGE SCALE GENOMIC DNA]</scope>
    <source>
        <strain evidence="1">AS05jafATM_4</strain>
    </source>
</reference>
<gene>
    <name evidence="1" type="ORF">GX523_03095</name>
</gene>
<dbReference type="AlphaFoldDB" id="A0A7C7D431"/>
<organism evidence="1 2">
    <name type="scientific">Desulfitobacterium dehalogenans</name>
    <dbReference type="NCBI Taxonomy" id="36854"/>
    <lineage>
        <taxon>Bacteria</taxon>
        <taxon>Bacillati</taxon>
        <taxon>Bacillota</taxon>
        <taxon>Clostridia</taxon>
        <taxon>Eubacteriales</taxon>
        <taxon>Desulfitobacteriaceae</taxon>
        <taxon>Desulfitobacterium</taxon>
    </lineage>
</organism>
<proteinExistence type="predicted"/>
<name>A0A7C7D431_9FIRM</name>
<sequence>MTGKNAREQPLEELAEMFKALQDKAKTQAHVIKKFQKFIKSEGLFSHAVNCFPYPMAAFKYDGDLVYINNALSDKTGLSIADLSKAKHSILNRITDQNFQILDAVENVFLGETAFLSNLSDPLAMFIGDRSDKKISFPSYRNAVFFPILEDGNQITLGAALFMK</sequence>
<evidence type="ECO:0000313" key="1">
    <source>
        <dbReference type="EMBL" id="HHY25736.1"/>
    </source>
</evidence>
<evidence type="ECO:0008006" key="3">
    <source>
        <dbReference type="Google" id="ProtNLM"/>
    </source>
</evidence>